<keyword evidence="8" id="KW-1185">Reference proteome</keyword>
<evidence type="ECO:0000256" key="1">
    <source>
        <dbReference type="ARBA" id="ARBA00004141"/>
    </source>
</evidence>
<accession>A0A1L6FES2</accession>
<feature type="transmembrane region" description="Helical" evidence="5">
    <location>
        <begin position="33"/>
        <end position="56"/>
    </location>
</feature>
<dbReference type="Pfam" id="PF04893">
    <property type="entry name" value="Yip1"/>
    <property type="match status" value="1"/>
</dbReference>
<name>A0A1L6FES2_9RHOO</name>
<evidence type="ECO:0000259" key="6">
    <source>
        <dbReference type="Pfam" id="PF04893"/>
    </source>
</evidence>
<reference evidence="7 8" key="1">
    <citation type="submission" date="2016-12" db="EMBL/GenBank/DDBJ databases">
        <title>Complete genome sequence of Thauera chlorobenzoica, a Betaproteobacterium degrading haloaromatics anaerobically to CO2 and halides.</title>
        <authorList>
            <person name="Goris T."/>
            <person name="Mergelsberg M."/>
            <person name="Boll M."/>
        </authorList>
    </citation>
    <scope>NUCLEOTIDE SEQUENCE [LARGE SCALE GENOMIC DNA]</scope>
    <source>
        <strain evidence="7 8">3CB1</strain>
    </source>
</reference>
<dbReference type="InterPro" id="IPR006977">
    <property type="entry name" value="Yip1_dom"/>
</dbReference>
<feature type="domain" description="Yip1" evidence="6">
    <location>
        <begin position="11"/>
        <end position="170"/>
    </location>
</feature>
<comment type="subcellular location">
    <subcellularLocation>
        <location evidence="1">Membrane</location>
        <topology evidence="1">Multi-pass membrane protein</topology>
    </subcellularLocation>
</comment>
<evidence type="ECO:0000256" key="3">
    <source>
        <dbReference type="ARBA" id="ARBA00022989"/>
    </source>
</evidence>
<keyword evidence="3 5" id="KW-1133">Transmembrane helix</keyword>
<dbReference type="Proteomes" id="UP000185739">
    <property type="component" value="Chromosome"/>
</dbReference>
<feature type="transmembrane region" description="Helical" evidence="5">
    <location>
        <begin position="132"/>
        <end position="151"/>
    </location>
</feature>
<gene>
    <name evidence="7" type="ORF">Tchl_2566</name>
</gene>
<evidence type="ECO:0000256" key="2">
    <source>
        <dbReference type="ARBA" id="ARBA00022692"/>
    </source>
</evidence>
<feature type="transmembrane region" description="Helical" evidence="5">
    <location>
        <begin position="68"/>
        <end position="87"/>
    </location>
</feature>
<evidence type="ECO:0000256" key="4">
    <source>
        <dbReference type="ARBA" id="ARBA00023136"/>
    </source>
</evidence>
<dbReference type="KEGG" id="tcl:Tchl_2566"/>
<protein>
    <recommendedName>
        <fullName evidence="6">Yip1 domain-containing protein</fullName>
    </recommendedName>
</protein>
<evidence type="ECO:0000256" key="5">
    <source>
        <dbReference type="SAM" id="Phobius"/>
    </source>
</evidence>
<evidence type="ECO:0000313" key="8">
    <source>
        <dbReference type="Proteomes" id="UP000185739"/>
    </source>
</evidence>
<feature type="transmembrane region" description="Helical" evidence="5">
    <location>
        <begin position="107"/>
        <end position="126"/>
    </location>
</feature>
<proteinExistence type="predicted"/>
<feature type="transmembrane region" description="Helical" evidence="5">
    <location>
        <begin position="172"/>
        <end position="191"/>
    </location>
</feature>
<keyword evidence="4 5" id="KW-0472">Membrane</keyword>
<dbReference type="AlphaFoldDB" id="A0A1L6FES2"/>
<dbReference type="EMBL" id="CP018839">
    <property type="protein sequence ID" value="APR05392.1"/>
    <property type="molecule type" value="Genomic_DNA"/>
</dbReference>
<dbReference type="GO" id="GO:0016020">
    <property type="term" value="C:membrane"/>
    <property type="evidence" value="ECO:0007669"/>
    <property type="project" value="UniProtKB-SubCell"/>
</dbReference>
<keyword evidence="2 5" id="KW-0812">Transmembrane</keyword>
<sequence length="192" mass="21066">MIMNLMQFPQMLVSTHAGWDEIERRRPEMGTMFLRLVLPLSLLPPLMILYASTGVGASVFPDASHENWLLAAMLFFVVEHLSVPLMAGSIREAAIAKGASGNLHDAYMVASISPVPLWLSSLALFFDQPWLVVMFALLALAASGVLVHHGVRRLLRVREDVDATDMAVQVTSLGVLAWLLLLAVGVLPLWLL</sequence>
<evidence type="ECO:0000313" key="7">
    <source>
        <dbReference type="EMBL" id="APR05392.1"/>
    </source>
</evidence>
<organism evidence="7 8">
    <name type="scientific">Thauera chlorobenzoica</name>
    <dbReference type="NCBI Taxonomy" id="96773"/>
    <lineage>
        <taxon>Bacteria</taxon>
        <taxon>Pseudomonadati</taxon>
        <taxon>Pseudomonadota</taxon>
        <taxon>Betaproteobacteria</taxon>
        <taxon>Rhodocyclales</taxon>
        <taxon>Zoogloeaceae</taxon>
        <taxon>Thauera</taxon>
    </lineage>
</organism>